<accession>A0ABS2BY77</accession>
<dbReference type="InterPro" id="IPR011129">
    <property type="entry name" value="CSD"/>
</dbReference>
<keyword evidence="3" id="KW-1185">Reference proteome</keyword>
<dbReference type="SMART" id="SM00357">
    <property type="entry name" value="CSP"/>
    <property type="match status" value="1"/>
</dbReference>
<feature type="domain" description="CSD" evidence="1">
    <location>
        <begin position="10"/>
        <end position="72"/>
    </location>
</feature>
<evidence type="ECO:0000313" key="3">
    <source>
        <dbReference type="Proteomes" id="UP000745663"/>
    </source>
</evidence>
<dbReference type="Pfam" id="PF00313">
    <property type="entry name" value="CSD"/>
    <property type="match status" value="1"/>
</dbReference>
<evidence type="ECO:0000313" key="2">
    <source>
        <dbReference type="EMBL" id="MBM5458576.1"/>
    </source>
</evidence>
<dbReference type="PROSITE" id="PS51857">
    <property type="entry name" value="CSD_2"/>
    <property type="match status" value="1"/>
</dbReference>
<sequence>MPQENIAAGSIEGEVVSFVQAKGYGFVSGDDGEHYFFHQSEVVGGAALGTGQRVSFIPVPTPRGSKATQVVPGTASTLIYVDPSDFVWSKGGPPKGMEVVLGTGSGWGQSNDPNQARELLKGKAREFGANAVLNARMEKFTGSAACSNYRWTMHRFYGDFAVVQVVTTSSDPAAIADSENRMLMLREWWESKQAPQSDAWAIDATETRLIEPEKVTLVVGLLLSWSRTLLKILGLTGLFFWRKAAAFVNERLSSSSAPGKKKPDDLGE</sequence>
<name>A0ABS2BY77_9PSED</name>
<dbReference type="SUPFAM" id="SSF50249">
    <property type="entry name" value="Nucleic acid-binding proteins"/>
    <property type="match status" value="1"/>
</dbReference>
<comment type="caution">
    <text evidence="2">The sequence shown here is derived from an EMBL/GenBank/DDBJ whole genome shotgun (WGS) entry which is preliminary data.</text>
</comment>
<dbReference type="RefSeq" id="WP_203584517.1">
    <property type="nucleotide sequence ID" value="NZ_JACOPV010000008.1"/>
</dbReference>
<gene>
    <name evidence="2" type="ORF">H8F21_13485</name>
</gene>
<organism evidence="2 3">
    <name type="scientific">Pseudomonas arcuscaelestis</name>
    <dbReference type="NCBI Taxonomy" id="2710591"/>
    <lineage>
        <taxon>Bacteria</taxon>
        <taxon>Pseudomonadati</taxon>
        <taxon>Pseudomonadota</taxon>
        <taxon>Gammaproteobacteria</taxon>
        <taxon>Pseudomonadales</taxon>
        <taxon>Pseudomonadaceae</taxon>
        <taxon>Pseudomonas</taxon>
    </lineage>
</organism>
<dbReference type="EMBL" id="JACOPV010000008">
    <property type="protein sequence ID" value="MBM5458576.1"/>
    <property type="molecule type" value="Genomic_DNA"/>
</dbReference>
<protein>
    <submittedName>
        <fullName evidence="2">Cold shock domain-containing protein</fullName>
    </submittedName>
</protein>
<evidence type="ECO:0000259" key="1">
    <source>
        <dbReference type="PROSITE" id="PS51857"/>
    </source>
</evidence>
<dbReference type="InterPro" id="IPR012340">
    <property type="entry name" value="NA-bd_OB-fold"/>
</dbReference>
<proteinExistence type="predicted"/>
<dbReference type="Proteomes" id="UP000745663">
    <property type="component" value="Unassembled WGS sequence"/>
</dbReference>
<dbReference type="InterPro" id="IPR002059">
    <property type="entry name" value="CSP_DNA-bd"/>
</dbReference>
<dbReference type="Gene3D" id="2.40.50.140">
    <property type="entry name" value="Nucleic acid-binding proteins"/>
    <property type="match status" value="1"/>
</dbReference>
<reference evidence="2 3" key="1">
    <citation type="submission" date="2020-08" db="EMBL/GenBank/DDBJ databases">
        <title>Description of novel Pseudomonas species.</title>
        <authorList>
            <person name="Duman M."/>
            <person name="Mulet M."/>
            <person name="Altun S."/>
            <person name="Saticioglu I.B."/>
            <person name="Lalucat J."/>
            <person name="Garcia-Valdes E."/>
        </authorList>
    </citation>
    <scope>NUCLEOTIDE SEQUENCE [LARGE SCALE GENOMIC DNA]</scope>
    <source>
        <strain evidence="2 3">P66</strain>
    </source>
</reference>